<organism evidence="1 2">
    <name type="scientific">Cryomyces minteri</name>
    <dbReference type="NCBI Taxonomy" id="331657"/>
    <lineage>
        <taxon>Eukaryota</taxon>
        <taxon>Fungi</taxon>
        <taxon>Dikarya</taxon>
        <taxon>Ascomycota</taxon>
        <taxon>Pezizomycotina</taxon>
        <taxon>Dothideomycetes</taxon>
        <taxon>Dothideomycetes incertae sedis</taxon>
        <taxon>Cryomyces</taxon>
    </lineage>
</organism>
<evidence type="ECO:0008006" key="3">
    <source>
        <dbReference type="Google" id="ProtNLM"/>
    </source>
</evidence>
<dbReference type="OrthoDB" id="3765677at2759"/>
<accession>A0A4U0TRZ3</accession>
<sequence>MGFIDDFTAWATERWSRESGATFEADKTGFIHFTRAKAKKDDSTTLRFFDATIRPQGKIKILGVTMDSALRMDAHVERVTTSATKKCLALGRLRGIRPKQMRQLYRSVVIPTMDYAVSTWYATGRRGTARLVHELDKVQRLGAQAIVGAFRSVSLEVLQGEAALEPTEKRLSRKVARHTASVLALPEDHPLE</sequence>
<name>A0A4U0TRZ3_9PEZI</name>
<dbReference type="AlphaFoldDB" id="A0A4U0TRZ3"/>
<dbReference type="EMBL" id="NAJN01004230">
    <property type="protein sequence ID" value="TKA24535.1"/>
    <property type="molecule type" value="Genomic_DNA"/>
</dbReference>
<dbReference type="PANTHER" id="PTHR33481">
    <property type="entry name" value="REVERSE TRANSCRIPTASE"/>
    <property type="match status" value="1"/>
</dbReference>
<dbReference type="Proteomes" id="UP000308768">
    <property type="component" value="Unassembled WGS sequence"/>
</dbReference>
<evidence type="ECO:0000313" key="2">
    <source>
        <dbReference type="Proteomes" id="UP000308768"/>
    </source>
</evidence>
<dbReference type="STRING" id="331657.A0A4U0TRZ3"/>
<proteinExistence type="predicted"/>
<keyword evidence="2" id="KW-1185">Reference proteome</keyword>
<feature type="non-terminal residue" evidence="1">
    <location>
        <position position="192"/>
    </location>
</feature>
<reference evidence="1 2" key="1">
    <citation type="submission" date="2017-03" db="EMBL/GenBank/DDBJ databases">
        <title>Genomes of endolithic fungi from Antarctica.</title>
        <authorList>
            <person name="Coleine C."/>
            <person name="Masonjones S."/>
            <person name="Stajich J.E."/>
        </authorList>
    </citation>
    <scope>NUCLEOTIDE SEQUENCE [LARGE SCALE GENOMIC DNA]</scope>
    <source>
        <strain evidence="1 2">CCFEE 5187</strain>
    </source>
</reference>
<evidence type="ECO:0000313" key="1">
    <source>
        <dbReference type="EMBL" id="TKA24535.1"/>
    </source>
</evidence>
<comment type="caution">
    <text evidence="1">The sequence shown here is derived from an EMBL/GenBank/DDBJ whole genome shotgun (WGS) entry which is preliminary data.</text>
</comment>
<protein>
    <recommendedName>
        <fullName evidence="3">Reverse transcriptase domain-containing protein</fullName>
    </recommendedName>
</protein>
<gene>
    <name evidence="1" type="ORF">B0A49_13679</name>
</gene>
<dbReference type="PANTHER" id="PTHR33481:SF1">
    <property type="entry name" value="ENDONUCLEASE_EXONUCLEASE_PHOSPHATASE DOMAIN-CONTAINING PROTEIN-RELATED"/>
    <property type="match status" value="1"/>
</dbReference>